<evidence type="ECO:0000313" key="1">
    <source>
        <dbReference type="EMBL" id="SFB07024.1"/>
    </source>
</evidence>
<dbReference type="Gene3D" id="2.40.30.80">
    <property type="entry name" value="YkvR-like"/>
    <property type="match status" value="1"/>
</dbReference>
<dbReference type="SUPFAM" id="SSF159173">
    <property type="entry name" value="YkvR-like"/>
    <property type="match status" value="1"/>
</dbReference>
<name>A0A1I0Y1H3_9BACI</name>
<dbReference type="Proteomes" id="UP000198642">
    <property type="component" value="Unassembled WGS sequence"/>
</dbReference>
<keyword evidence="2" id="KW-1185">Reference proteome</keyword>
<evidence type="ECO:0000313" key="2">
    <source>
        <dbReference type="Proteomes" id="UP000198642"/>
    </source>
</evidence>
<protein>
    <recommendedName>
        <fullName evidence="3">DUF3219 domain-containing protein</fullName>
    </recommendedName>
</protein>
<organism evidence="1 2">
    <name type="scientific">Lentibacillus halodurans</name>
    <dbReference type="NCBI Taxonomy" id="237679"/>
    <lineage>
        <taxon>Bacteria</taxon>
        <taxon>Bacillati</taxon>
        <taxon>Bacillota</taxon>
        <taxon>Bacilli</taxon>
        <taxon>Bacillales</taxon>
        <taxon>Bacillaceae</taxon>
        <taxon>Lentibacillus</taxon>
    </lineage>
</organism>
<dbReference type="InterPro" id="IPR023105">
    <property type="entry name" value="YkvR-like_sf"/>
</dbReference>
<dbReference type="RefSeq" id="WP_280141253.1">
    <property type="nucleotide sequence ID" value="NZ_FOJW01000006.1"/>
</dbReference>
<gene>
    <name evidence="1" type="ORF">SAMN04488072_106185</name>
</gene>
<dbReference type="EMBL" id="FOJW01000006">
    <property type="protein sequence ID" value="SFB07024.1"/>
    <property type="molecule type" value="Genomic_DNA"/>
</dbReference>
<dbReference type="InterPro" id="IPR021596">
    <property type="entry name" value="DUF3219"/>
</dbReference>
<sequence>MHQKIIINDMEIDALNIKLGSTTKNGEERTKISFDFKVTHEAYHDITTLLYKNDFIVKVPDRHLQFPAVISNYSTSITNLYEEGAIGDFKLELIEKSSCH</sequence>
<proteinExistence type="predicted"/>
<reference evidence="1 2" key="1">
    <citation type="submission" date="2016-10" db="EMBL/GenBank/DDBJ databases">
        <authorList>
            <person name="de Groot N.N."/>
        </authorList>
    </citation>
    <scope>NUCLEOTIDE SEQUENCE [LARGE SCALE GENOMIC DNA]</scope>
    <source>
        <strain evidence="1 2">CGMCC 1.3702</strain>
    </source>
</reference>
<dbReference type="Pfam" id="PF11514">
    <property type="entry name" value="DUF3219"/>
    <property type="match status" value="1"/>
</dbReference>
<dbReference type="AlphaFoldDB" id="A0A1I0Y1H3"/>
<accession>A0A1I0Y1H3</accession>
<evidence type="ECO:0008006" key="3">
    <source>
        <dbReference type="Google" id="ProtNLM"/>
    </source>
</evidence>